<evidence type="ECO:0000256" key="3">
    <source>
        <dbReference type="ARBA" id="ARBA00022741"/>
    </source>
</evidence>
<gene>
    <name evidence="6" type="primary">xapD</name>
    <name evidence="6" type="ORF">GCM10007907_05760</name>
</gene>
<dbReference type="InterPro" id="IPR051782">
    <property type="entry name" value="ABC_Transporter_VariousFunc"/>
</dbReference>
<comment type="caution">
    <text evidence="6">The sequence shown here is derived from an EMBL/GenBank/DDBJ whole genome shotgun (WGS) entry which is preliminary data.</text>
</comment>
<keyword evidence="2" id="KW-0472">Membrane</keyword>
<dbReference type="InterPro" id="IPR003593">
    <property type="entry name" value="AAA+_ATPase"/>
</dbReference>
<dbReference type="PROSITE" id="PS50893">
    <property type="entry name" value="ABC_TRANSPORTER_2"/>
    <property type="match status" value="1"/>
</dbReference>
<reference evidence="7" key="1">
    <citation type="journal article" date="2019" name="Int. J. Syst. Evol. Microbiol.">
        <title>The Global Catalogue of Microorganisms (GCM) 10K type strain sequencing project: providing services to taxonomists for standard genome sequencing and annotation.</title>
        <authorList>
            <consortium name="The Broad Institute Genomics Platform"/>
            <consortium name="The Broad Institute Genome Sequencing Center for Infectious Disease"/>
            <person name="Wu L."/>
            <person name="Ma J."/>
        </authorList>
    </citation>
    <scope>NUCLEOTIDE SEQUENCE [LARGE SCALE GENOMIC DNA]</scope>
    <source>
        <strain evidence="7">NBRC 110044</strain>
    </source>
</reference>
<dbReference type="CDD" id="cd03230">
    <property type="entry name" value="ABC_DR_subfamily_A"/>
    <property type="match status" value="1"/>
</dbReference>
<keyword evidence="7" id="KW-1185">Reference proteome</keyword>
<dbReference type="Gene3D" id="3.40.50.300">
    <property type="entry name" value="P-loop containing nucleotide triphosphate hydrolases"/>
    <property type="match status" value="1"/>
</dbReference>
<dbReference type="PANTHER" id="PTHR42939">
    <property type="entry name" value="ABC TRANSPORTER ATP-BINDING PROTEIN ALBC-RELATED"/>
    <property type="match status" value="1"/>
</dbReference>
<dbReference type="InterPro" id="IPR027417">
    <property type="entry name" value="P-loop_NTPase"/>
</dbReference>
<name>A0ABQ5YB54_9NEIS</name>
<evidence type="ECO:0000313" key="6">
    <source>
        <dbReference type="EMBL" id="GLR11786.1"/>
    </source>
</evidence>
<dbReference type="EMBL" id="BSOG01000001">
    <property type="protein sequence ID" value="GLR11786.1"/>
    <property type="molecule type" value="Genomic_DNA"/>
</dbReference>
<dbReference type="Pfam" id="PF00005">
    <property type="entry name" value="ABC_tran"/>
    <property type="match status" value="1"/>
</dbReference>
<evidence type="ECO:0000256" key="2">
    <source>
        <dbReference type="ARBA" id="ARBA00022475"/>
    </source>
</evidence>
<evidence type="ECO:0000256" key="1">
    <source>
        <dbReference type="ARBA" id="ARBA00022448"/>
    </source>
</evidence>
<dbReference type="SMART" id="SM00382">
    <property type="entry name" value="AAA"/>
    <property type="match status" value="1"/>
</dbReference>
<organism evidence="6 7">
    <name type="scientific">Chitinimonas prasina</name>
    <dbReference type="NCBI Taxonomy" id="1434937"/>
    <lineage>
        <taxon>Bacteria</taxon>
        <taxon>Pseudomonadati</taxon>
        <taxon>Pseudomonadota</taxon>
        <taxon>Betaproteobacteria</taxon>
        <taxon>Neisseriales</taxon>
        <taxon>Chitinibacteraceae</taxon>
        <taxon>Chitinimonas</taxon>
    </lineage>
</organism>
<dbReference type="PANTHER" id="PTHR42939:SF1">
    <property type="entry name" value="ABC TRANSPORTER ATP-BINDING PROTEIN ALBC-RELATED"/>
    <property type="match status" value="1"/>
</dbReference>
<dbReference type="GO" id="GO:0005524">
    <property type="term" value="F:ATP binding"/>
    <property type="evidence" value="ECO:0007669"/>
    <property type="project" value="UniProtKB-KW"/>
</dbReference>
<keyword evidence="4 6" id="KW-0067">ATP-binding</keyword>
<dbReference type="SUPFAM" id="SSF52540">
    <property type="entry name" value="P-loop containing nucleoside triphosphate hydrolases"/>
    <property type="match status" value="1"/>
</dbReference>
<evidence type="ECO:0000256" key="4">
    <source>
        <dbReference type="ARBA" id="ARBA00022840"/>
    </source>
</evidence>
<keyword evidence="3" id="KW-0547">Nucleotide-binding</keyword>
<keyword evidence="2" id="KW-1003">Cell membrane</keyword>
<protein>
    <submittedName>
        <fullName evidence="6">ABC transporter ATP-binding protein</fullName>
    </submittedName>
</protein>
<proteinExistence type="predicted"/>
<dbReference type="RefSeq" id="WP_284194928.1">
    <property type="nucleotide sequence ID" value="NZ_BSOG01000001.1"/>
</dbReference>
<feature type="domain" description="ABC transporter" evidence="5">
    <location>
        <begin position="5"/>
        <end position="237"/>
    </location>
</feature>
<keyword evidence="1" id="KW-0813">Transport</keyword>
<accession>A0ABQ5YB54</accession>
<dbReference type="Proteomes" id="UP001156706">
    <property type="component" value="Unassembled WGS sequence"/>
</dbReference>
<dbReference type="InterPro" id="IPR003439">
    <property type="entry name" value="ABC_transporter-like_ATP-bd"/>
</dbReference>
<sequence length="301" mass="33267">MTAVIQLEKLSKTYLNRWRKPVHALRSLDLTVMQGEAFGFVGANGAGKSTTIKLLTGAMKPSSGTGLLMGRPLDDHKSRASLGYVPENPSLYDYLTPLEVLGISARMRGVQGDVKAESMRWLERFGIVHVAKKLIRDFSKGMAQRTALAQAMVGNPGLLILDEPLSGLDPLGRREVVDILAEYRNNGGTIFFTSHVLHDVERIADRFGLIHQGEMRMVRSPADLAREDSRVQIRSMGSTAVAGMKRDVGERWAIELPHDQVWAQLERLRDAGHQIVEVRASLSLEHLFMQTVQSGSVGDTD</sequence>
<evidence type="ECO:0000313" key="7">
    <source>
        <dbReference type="Proteomes" id="UP001156706"/>
    </source>
</evidence>
<evidence type="ECO:0000259" key="5">
    <source>
        <dbReference type="PROSITE" id="PS50893"/>
    </source>
</evidence>